<evidence type="ECO:0000256" key="6">
    <source>
        <dbReference type="ARBA" id="ARBA00022989"/>
    </source>
</evidence>
<dbReference type="InterPro" id="IPR028082">
    <property type="entry name" value="Peripla_BP_I"/>
</dbReference>
<keyword evidence="9 15" id="KW-0675">Receptor</keyword>
<dbReference type="SUPFAM" id="SSF57184">
    <property type="entry name" value="Growth factor receptor domain"/>
    <property type="match status" value="1"/>
</dbReference>
<name>A0AAW1BUH1_CROAD</name>
<dbReference type="InterPro" id="IPR017978">
    <property type="entry name" value="GPCR_3_C"/>
</dbReference>
<keyword evidence="8 12" id="KW-0472">Membrane</keyword>
<comment type="subcellular location">
    <subcellularLocation>
        <location evidence="1">Cell membrane</location>
        <topology evidence="1">Multi-pass membrane protein</topology>
    </subcellularLocation>
</comment>
<keyword evidence="10" id="KW-0325">Glycoprotein</keyword>
<sequence length="856" mass="97655">MLLQLLFLLILWPWGSGLMHKAKCLLTLKQDEVDPDHYYKPGDYMISGIVSARDARFQLLSFDRSPSTKFSAKSMKFCWKFIPFFFAIEDINQNDHLLSNITLGYNIYENFFKVEMTTDPLLDLLSDGEANVPNYRCRRQRNTVAVLEEAEVGISIQMSTMLGIYKIPQISYSFASKILGDKNHFPFFYPMLPAEGVEYPGMIQLLLYFKWTLVGLVAPETDQGERFMRTMSSLMLRNGICAVIYQSFPLNVGNLNFNSDEYYKWVKVNVFVYGAETNSFLAGMKIIDAILTHLSEHVVGKVWITTVQWGLNLDVTFNIFSLKHIGGLFYILIKERKLANYHAFKNFASFLVDFLEKTFRCSSVKDAFSLKVWRRCRQTEELVALRKEDIDRILTLDNYLIYNTIWAVGRALNSAYVSTSKRSLRNRGMKMEAPRLKAWQLHPFLQSSQFYNNSIEGVYLDEKGDLMADLDIMNWVLFPNRRYIREKIGSLEKWESQDFKLSLDHTITAHLEMLNKYLPPSACVESCHPGFQKVVQEGEPICCYDCHPCAEGTISTIEDAEKCTKCPADQHPNIKRNECIPKTETFLSYEENLGIILASLAMFLSSVTGLVLGTFIKFRDTPIVKANNRDLSYILLISLLLSFWTSFLFIDQPRRATCLFQQITFSNIFSIAISTVLAKTVTVVLAFFATKPGNNLQRWLGKTLANSIILSCSGVQVVLCSIWLGTSPPFPESDMHSQSAEIILQCNQGSFAMFYLALGYMGFLAVICFTVAFLARNLPGAFNEAKLITFSMLIFCSVWISFVPTYLSTKGKYMVAVQVFSILASSSGLLCCIFIPKCYIIFLRKELNTKEHLMSK</sequence>
<protein>
    <submittedName>
        <fullName evidence="15">Type-2 vomeronasal receptor</fullName>
    </submittedName>
</protein>
<feature type="transmembrane region" description="Helical" evidence="12">
    <location>
        <begin position="813"/>
        <end position="835"/>
    </location>
</feature>
<dbReference type="InterPro" id="IPR017979">
    <property type="entry name" value="GPCR_3_CS"/>
</dbReference>
<evidence type="ECO:0000256" key="11">
    <source>
        <dbReference type="ARBA" id="ARBA00023224"/>
    </source>
</evidence>
<evidence type="ECO:0000256" key="10">
    <source>
        <dbReference type="ARBA" id="ARBA00023180"/>
    </source>
</evidence>
<evidence type="ECO:0000313" key="16">
    <source>
        <dbReference type="Proteomes" id="UP001474421"/>
    </source>
</evidence>
<dbReference type="PANTHER" id="PTHR24061">
    <property type="entry name" value="CALCIUM-SENSING RECEPTOR-RELATED"/>
    <property type="match status" value="1"/>
</dbReference>
<dbReference type="GO" id="GO:0004930">
    <property type="term" value="F:G protein-coupled receptor activity"/>
    <property type="evidence" value="ECO:0007669"/>
    <property type="project" value="UniProtKB-KW"/>
</dbReference>
<organism evidence="15 16">
    <name type="scientific">Crotalus adamanteus</name>
    <name type="common">Eastern diamondback rattlesnake</name>
    <dbReference type="NCBI Taxonomy" id="8729"/>
    <lineage>
        <taxon>Eukaryota</taxon>
        <taxon>Metazoa</taxon>
        <taxon>Chordata</taxon>
        <taxon>Craniata</taxon>
        <taxon>Vertebrata</taxon>
        <taxon>Euteleostomi</taxon>
        <taxon>Lepidosauria</taxon>
        <taxon>Squamata</taxon>
        <taxon>Bifurcata</taxon>
        <taxon>Unidentata</taxon>
        <taxon>Episquamata</taxon>
        <taxon>Toxicofera</taxon>
        <taxon>Serpentes</taxon>
        <taxon>Colubroidea</taxon>
        <taxon>Viperidae</taxon>
        <taxon>Crotalinae</taxon>
        <taxon>Crotalus</taxon>
    </lineage>
</organism>
<dbReference type="Proteomes" id="UP001474421">
    <property type="component" value="Unassembled WGS sequence"/>
</dbReference>
<dbReference type="Pfam" id="PF01094">
    <property type="entry name" value="ANF_receptor"/>
    <property type="match status" value="1"/>
</dbReference>
<dbReference type="InterPro" id="IPR000068">
    <property type="entry name" value="GPCR_3_Ca_sens_rcpt-rel"/>
</dbReference>
<evidence type="ECO:0000256" key="8">
    <source>
        <dbReference type="ARBA" id="ARBA00023136"/>
    </source>
</evidence>
<feature type="transmembrane region" description="Helical" evidence="12">
    <location>
        <begin position="630"/>
        <end position="650"/>
    </location>
</feature>
<feature type="transmembrane region" description="Helical" evidence="12">
    <location>
        <begin position="593"/>
        <end position="618"/>
    </location>
</feature>
<comment type="similarity">
    <text evidence="2">Belongs to the G-protein coupled receptor 3 family.</text>
</comment>
<keyword evidence="16" id="KW-1185">Reference proteome</keyword>
<dbReference type="Pfam" id="PF00003">
    <property type="entry name" value="7tm_3"/>
    <property type="match status" value="1"/>
</dbReference>
<evidence type="ECO:0000313" key="15">
    <source>
        <dbReference type="EMBL" id="KAK9405390.1"/>
    </source>
</evidence>
<keyword evidence="4 12" id="KW-0812">Transmembrane</keyword>
<dbReference type="PROSITE" id="PS50259">
    <property type="entry name" value="G_PROTEIN_RECEP_F3_4"/>
    <property type="match status" value="1"/>
</dbReference>
<dbReference type="InterPro" id="IPR004073">
    <property type="entry name" value="GPCR_3_vmron_rcpt_2"/>
</dbReference>
<evidence type="ECO:0000256" key="4">
    <source>
        <dbReference type="ARBA" id="ARBA00022692"/>
    </source>
</evidence>
<feature type="domain" description="G-protein coupled receptors family 3 profile" evidence="14">
    <location>
        <begin position="593"/>
        <end position="856"/>
    </location>
</feature>
<keyword evidence="11" id="KW-0807">Transducer</keyword>
<evidence type="ECO:0000256" key="2">
    <source>
        <dbReference type="ARBA" id="ARBA00007242"/>
    </source>
</evidence>
<evidence type="ECO:0000256" key="3">
    <source>
        <dbReference type="ARBA" id="ARBA00022475"/>
    </source>
</evidence>
<dbReference type="FunFam" id="2.10.50.30:FF:000002">
    <property type="entry name" value="Vomeronasal 2 receptor, h1"/>
    <property type="match status" value="1"/>
</dbReference>
<dbReference type="Gene3D" id="2.10.50.30">
    <property type="entry name" value="GPCR, family 3, nine cysteines domain"/>
    <property type="match status" value="1"/>
</dbReference>
<evidence type="ECO:0000256" key="1">
    <source>
        <dbReference type="ARBA" id="ARBA00004651"/>
    </source>
</evidence>
<keyword evidence="6 12" id="KW-1133">Transmembrane helix</keyword>
<feature type="transmembrane region" description="Helical" evidence="12">
    <location>
        <begin position="662"/>
        <end position="688"/>
    </location>
</feature>
<reference evidence="15 16" key="1">
    <citation type="journal article" date="2024" name="Proc. Natl. Acad. Sci. U.S.A.">
        <title>The genetic regulatory architecture and epigenomic basis for age-related changes in rattlesnake venom.</title>
        <authorList>
            <person name="Hogan M.P."/>
            <person name="Holding M.L."/>
            <person name="Nystrom G.S."/>
            <person name="Colston T.J."/>
            <person name="Bartlett D.A."/>
            <person name="Mason A.J."/>
            <person name="Ellsworth S.A."/>
            <person name="Rautsaw R.M."/>
            <person name="Lawrence K.C."/>
            <person name="Strickland J.L."/>
            <person name="He B."/>
            <person name="Fraser P."/>
            <person name="Margres M.J."/>
            <person name="Gilbert D.M."/>
            <person name="Gibbs H.L."/>
            <person name="Parkinson C.L."/>
            <person name="Rokyta D.R."/>
        </authorList>
    </citation>
    <scope>NUCLEOTIDE SEQUENCE [LARGE SCALE GENOMIC DNA]</scope>
    <source>
        <strain evidence="15">DRR0105</strain>
    </source>
</reference>
<comment type="caution">
    <text evidence="15">The sequence shown here is derived from an EMBL/GenBank/DDBJ whole genome shotgun (WGS) entry which is preliminary data.</text>
</comment>
<dbReference type="SUPFAM" id="SSF53822">
    <property type="entry name" value="Periplasmic binding protein-like I"/>
    <property type="match status" value="1"/>
</dbReference>
<keyword evidence="7" id="KW-0297">G-protein coupled receptor</keyword>
<evidence type="ECO:0000256" key="9">
    <source>
        <dbReference type="ARBA" id="ARBA00023170"/>
    </source>
</evidence>
<dbReference type="CDD" id="cd15283">
    <property type="entry name" value="7tmC_V2R_pheromone"/>
    <property type="match status" value="1"/>
</dbReference>
<dbReference type="Pfam" id="PF07562">
    <property type="entry name" value="NCD3G"/>
    <property type="match status" value="1"/>
</dbReference>
<dbReference type="InterPro" id="IPR011500">
    <property type="entry name" value="GPCR_3_9-Cys_dom"/>
</dbReference>
<dbReference type="InterPro" id="IPR038550">
    <property type="entry name" value="GPCR_3_9-Cys_sf"/>
</dbReference>
<proteinExistence type="inferred from homology"/>
<feature type="transmembrane region" description="Helical" evidence="12">
    <location>
        <begin position="787"/>
        <end position="807"/>
    </location>
</feature>
<evidence type="ECO:0000256" key="5">
    <source>
        <dbReference type="ARBA" id="ARBA00022729"/>
    </source>
</evidence>
<dbReference type="EMBL" id="JAOTOJ010000002">
    <property type="protein sequence ID" value="KAK9405390.1"/>
    <property type="molecule type" value="Genomic_DNA"/>
</dbReference>
<dbReference type="GO" id="GO:0005886">
    <property type="term" value="C:plasma membrane"/>
    <property type="evidence" value="ECO:0007669"/>
    <property type="project" value="UniProtKB-SubCell"/>
</dbReference>
<feature type="transmembrane region" description="Helical" evidence="12">
    <location>
        <begin position="752"/>
        <end position="775"/>
    </location>
</feature>
<evidence type="ECO:0000256" key="13">
    <source>
        <dbReference type="SAM" id="SignalP"/>
    </source>
</evidence>
<feature type="transmembrane region" description="Helical" evidence="12">
    <location>
        <begin position="708"/>
        <end position="726"/>
    </location>
</feature>
<dbReference type="PRINTS" id="PR01535">
    <property type="entry name" value="VOMERONASL2R"/>
</dbReference>
<evidence type="ECO:0000256" key="12">
    <source>
        <dbReference type="SAM" id="Phobius"/>
    </source>
</evidence>
<dbReference type="PROSITE" id="PS00981">
    <property type="entry name" value="G_PROTEIN_RECEP_F3_3"/>
    <property type="match status" value="1"/>
</dbReference>
<evidence type="ECO:0000256" key="7">
    <source>
        <dbReference type="ARBA" id="ARBA00023040"/>
    </source>
</evidence>
<dbReference type="InterPro" id="IPR000337">
    <property type="entry name" value="GPCR_3"/>
</dbReference>
<dbReference type="InterPro" id="IPR009030">
    <property type="entry name" value="Growth_fac_rcpt_cys_sf"/>
</dbReference>
<evidence type="ECO:0000259" key="14">
    <source>
        <dbReference type="PROSITE" id="PS50259"/>
    </source>
</evidence>
<dbReference type="PANTHER" id="PTHR24061:SF599">
    <property type="entry name" value="G-PROTEIN COUPLED RECEPTORS FAMILY 3 PROFILE DOMAIN-CONTAINING PROTEIN"/>
    <property type="match status" value="1"/>
</dbReference>
<keyword evidence="3" id="KW-1003">Cell membrane</keyword>
<keyword evidence="5 13" id="KW-0732">Signal</keyword>
<gene>
    <name evidence="15" type="ORF">NXF25_004164</name>
</gene>
<dbReference type="InterPro" id="IPR001828">
    <property type="entry name" value="ANF_lig-bd_rcpt"/>
</dbReference>
<dbReference type="PRINTS" id="PR00248">
    <property type="entry name" value="GPCRMGR"/>
</dbReference>
<dbReference type="Gene3D" id="3.40.50.2300">
    <property type="match status" value="2"/>
</dbReference>
<feature type="chain" id="PRO_5043373752" evidence="13">
    <location>
        <begin position="18"/>
        <end position="856"/>
    </location>
</feature>
<feature type="signal peptide" evidence="13">
    <location>
        <begin position="1"/>
        <end position="17"/>
    </location>
</feature>
<accession>A0AAW1BUH1</accession>
<dbReference type="AlphaFoldDB" id="A0AAW1BUH1"/>